<dbReference type="InterPro" id="IPR013762">
    <property type="entry name" value="Integrase-like_cat_sf"/>
</dbReference>
<evidence type="ECO:0000256" key="2">
    <source>
        <dbReference type="ARBA" id="ARBA00023172"/>
    </source>
</evidence>
<evidence type="ECO:0000256" key="1">
    <source>
        <dbReference type="ARBA" id="ARBA00022908"/>
    </source>
</evidence>
<feature type="domain" description="Tyr recombinase" evidence="3">
    <location>
        <begin position="182"/>
        <end position="363"/>
    </location>
</feature>
<protein>
    <submittedName>
        <fullName evidence="4">Site-specific recombinase XerD</fullName>
    </submittedName>
</protein>
<dbReference type="GO" id="GO:0003677">
    <property type="term" value="F:DNA binding"/>
    <property type="evidence" value="ECO:0007669"/>
    <property type="project" value="InterPro"/>
</dbReference>
<dbReference type="Proteomes" id="UP000252086">
    <property type="component" value="Unassembled WGS sequence"/>
</dbReference>
<dbReference type="InterPro" id="IPR050090">
    <property type="entry name" value="Tyrosine_recombinase_XerCD"/>
</dbReference>
<evidence type="ECO:0000313" key="4">
    <source>
        <dbReference type="EMBL" id="RBO82588.1"/>
    </source>
</evidence>
<keyword evidence="1" id="KW-0229">DNA integration</keyword>
<evidence type="ECO:0000259" key="3">
    <source>
        <dbReference type="PROSITE" id="PS51898"/>
    </source>
</evidence>
<proteinExistence type="predicted"/>
<dbReference type="GO" id="GO:0006310">
    <property type="term" value="P:DNA recombination"/>
    <property type="evidence" value="ECO:0007669"/>
    <property type="project" value="UniProtKB-KW"/>
</dbReference>
<keyword evidence="5" id="KW-1185">Reference proteome</keyword>
<dbReference type="RefSeq" id="WP_181799832.1">
    <property type="nucleotide sequence ID" value="NZ_QNRF01000005.1"/>
</dbReference>
<dbReference type="GO" id="GO:0015074">
    <property type="term" value="P:DNA integration"/>
    <property type="evidence" value="ECO:0007669"/>
    <property type="project" value="UniProtKB-KW"/>
</dbReference>
<dbReference type="Gene3D" id="1.10.443.10">
    <property type="entry name" value="Intergrase catalytic core"/>
    <property type="match status" value="1"/>
</dbReference>
<dbReference type="InterPro" id="IPR002104">
    <property type="entry name" value="Integrase_catalytic"/>
</dbReference>
<dbReference type="PANTHER" id="PTHR30349">
    <property type="entry name" value="PHAGE INTEGRASE-RELATED"/>
    <property type="match status" value="1"/>
</dbReference>
<dbReference type="AlphaFoldDB" id="A0A366CZZ3"/>
<evidence type="ECO:0000313" key="5">
    <source>
        <dbReference type="Proteomes" id="UP000252086"/>
    </source>
</evidence>
<accession>A0A366CZZ3</accession>
<dbReference type="EMBL" id="QNRF01000005">
    <property type="protein sequence ID" value="RBO82588.1"/>
    <property type="molecule type" value="Genomic_DNA"/>
</dbReference>
<dbReference type="SUPFAM" id="SSF56349">
    <property type="entry name" value="DNA breaking-rejoining enzymes"/>
    <property type="match status" value="1"/>
</dbReference>
<dbReference type="PROSITE" id="PS51898">
    <property type="entry name" value="TYR_RECOMBINASE"/>
    <property type="match status" value="1"/>
</dbReference>
<dbReference type="InterPro" id="IPR011010">
    <property type="entry name" value="DNA_brk_join_enz"/>
</dbReference>
<organism evidence="4 5">
    <name type="scientific">Marinomonas aquiplantarum</name>
    <dbReference type="NCBI Taxonomy" id="491951"/>
    <lineage>
        <taxon>Bacteria</taxon>
        <taxon>Pseudomonadati</taxon>
        <taxon>Pseudomonadota</taxon>
        <taxon>Gammaproteobacteria</taxon>
        <taxon>Oceanospirillales</taxon>
        <taxon>Oceanospirillaceae</taxon>
        <taxon>Marinomonas</taxon>
    </lineage>
</organism>
<keyword evidence="2" id="KW-0233">DNA recombination</keyword>
<dbReference type="Pfam" id="PF00589">
    <property type="entry name" value="Phage_integrase"/>
    <property type="match status" value="1"/>
</dbReference>
<name>A0A366CZZ3_9GAMM</name>
<gene>
    <name evidence="4" type="ORF">DFP76_10552</name>
</gene>
<dbReference type="PANTHER" id="PTHR30349:SF94">
    <property type="entry name" value="INTEGRASE_RECOMBINASE HI_1414-RELATED"/>
    <property type="match status" value="1"/>
</dbReference>
<sequence>MASFRKRKKKDGTDVVYAQIRIKKQGNVVFSESEAFEGRNAQRDAELWANVRESEIKRRLDSGKSLVQLSVAEGMSRYLAEHENAPNPLGKTKHNTMLLMSKEAMLGEVALSEIKAADLLLYFRKRYHEDGAAAATVMQDASYIRVLAKYARVAWSIPIDLQEIDDAVDLGGKMGVIDRSTQRTRRPTLDEVKAICSYSGRTKTGRGCNTKHVTPLEDVVLFAIFSTRRLGEICRMEWNDVDFEEGTVEIKDMKHPRKKKGNNVILHLPGRALEIIKRQPRAENEPRIFPYHERTIGTAYQRACKFADIEDLTFHDLRHEGVSHLFELGYSIPQVSMISGHRSWANLSRYTHLGKLDKFDKYDGFEFVNGLGEAGLVKPT</sequence>
<reference evidence="4 5" key="1">
    <citation type="submission" date="2018-06" db="EMBL/GenBank/DDBJ databases">
        <title>Genomic Encyclopedia of Type Strains, Phase III (KMG-III): the genomes of soil and plant-associated and newly described type strains.</title>
        <authorList>
            <person name="Whitman W."/>
        </authorList>
    </citation>
    <scope>NUCLEOTIDE SEQUENCE [LARGE SCALE GENOMIC DNA]</scope>
    <source>
        <strain evidence="4 5">CECT 7732</strain>
    </source>
</reference>
<comment type="caution">
    <text evidence="4">The sequence shown here is derived from an EMBL/GenBank/DDBJ whole genome shotgun (WGS) entry which is preliminary data.</text>
</comment>
<dbReference type="CDD" id="cd00796">
    <property type="entry name" value="INT_Rci_Hp1_C"/>
    <property type="match status" value="1"/>
</dbReference>